<dbReference type="EMBL" id="AP018586">
    <property type="protein sequence ID" value="BBD91352.1"/>
    <property type="molecule type" value="Genomic_DNA"/>
</dbReference>
<feature type="transmembrane region" description="Helical" evidence="3">
    <location>
        <begin position="641"/>
        <end position="658"/>
    </location>
</feature>
<feature type="compositionally biased region" description="Basic and acidic residues" evidence="2">
    <location>
        <begin position="151"/>
        <end position="163"/>
    </location>
</feature>
<keyword evidence="5" id="KW-1185">Reference proteome</keyword>
<feature type="compositionally biased region" description="Polar residues" evidence="2">
    <location>
        <begin position="102"/>
        <end position="113"/>
    </location>
</feature>
<evidence type="ECO:0000313" key="5">
    <source>
        <dbReference type="Proteomes" id="UP000274772"/>
    </source>
</evidence>
<keyword evidence="3" id="KW-0472">Membrane</keyword>
<protein>
    <submittedName>
        <fullName evidence="4">SesC-like protein</fullName>
    </submittedName>
</protein>
<feature type="coiled-coil region" evidence="1">
    <location>
        <begin position="294"/>
        <end position="361"/>
    </location>
</feature>
<evidence type="ECO:0000256" key="2">
    <source>
        <dbReference type="SAM" id="MobiDB-lite"/>
    </source>
</evidence>
<keyword evidence="1" id="KW-0175">Coiled coil</keyword>
<dbReference type="Proteomes" id="UP000274772">
    <property type="component" value="Chromosome"/>
</dbReference>
<proteinExistence type="predicted"/>
<feature type="compositionally biased region" description="Basic and acidic residues" evidence="2">
    <location>
        <begin position="114"/>
        <end position="124"/>
    </location>
</feature>
<keyword evidence="3" id="KW-1133">Transmembrane helix</keyword>
<organism evidence="4 5">
    <name type="scientific">Staphylococcus caprae</name>
    <dbReference type="NCBI Taxonomy" id="29380"/>
    <lineage>
        <taxon>Bacteria</taxon>
        <taxon>Bacillati</taxon>
        <taxon>Bacillota</taxon>
        <taxon>Bacilli</taxon>
        <taxon>Bacillales</taxon>
        <taxon>Staphylococcaceae</taxon>
        <taxon>Staphylococcus</taxon>
    </lineage>
</organism>
<evidence type="ECO:0000256" key="3">
    <source>
        <dbReference type="SAM" id="Phobius"/>
    </source>
</evidence>
<dbReference type="RefSeq" id="WP_037541742.1">
    <property type="nucleotide sequence ID" value="NZ_AP018585.1"/>
</dbReference>
<feature type="compositionally biased region" description="Basic and acidic residues" evidence="2">
    <location>
        <begin position="177"/>
        <end position="186"/>
    </location>
</feature>
<accession>A0ABM7FTY4</accession>
<evidence type="ECO:0000313" key="4">
    <source>
        <dbReference type="EMBL" id="BBD91352.1"/>
    </source>
</evidence>
<sequence>MKQTRKHQFGVYVKMSCSVLLMSGTLIGYGLTKDTQADSTETPTHHYQSPNESLSHRIEQAKKDLNQLKSLTKEDLDNYQTRIDKAKDKSNIDEIIEDAKQRNNQLESSNPSATDDKNTDSETTKELDQFLTELNDISDKVDNPQQNSVADTHKNEEDGRSNHSENANDSIADDGDLSEKTQKNTDDNADDQTIFSKLDKIKEDVNSADSEDQSTSKNTEHKPSNDSKNVSTEDKDHLEKAHSDIDNLKSSINDETPNVDEKIGTITEHLKGSDKITHALAKAQAQHNDINNYLNQKQTNLNALKKKVDENQKLPERNKEKLNNEIKKAQQKLNGQQNIILDQLKNSKDKAQATKNILNSVMSKNEADNAMKQIKTSKQSDKQIANQIAKQMDSLATTSSDDILKSMLDQSKDKEKLIKQLMSTRLGQNEASKIAKKLAHSHLSNAQIVNQLKRDFDKKGNATSDDILNGVLNNAKNKKEAIETILATRLNQEKAKMLAEVISRIQNDKSDALKLIQSALNGKVNDLLQLQKQVHKAKNDLDYILSPIKDRPSLLDRIHGNKHHNGQLADLLNQISDLTKGPSLFDRLNSKGSLLDGVNNIDTPTPENGLSLGSGDSLLSGLFNDDGNISLPATGKIVKRSALPIAIVALIVGIMFIWKSRRKHKHTK</sequence>
<dbReference type="GeneID" id="58050024"/>
<evidence type="ECO:0000256" key="1">
    <source>
        <dbReference type="SAM" id="Coils"/>
    </source>
</evidence>
<feature type="region of interest" description="Disordered" evidence="2">
    <location>
        <begin position="99"/>
        <end position="124"/>
    </location>
</feature>
<reference evidence="4 5" key="1">
    <citation type="submission" date="2018-05" db="EMBL/GenBank/DDBJ databases">
        <title>Complete genome sequencing of three human clinical isolates of Staphylococcus caprae reveals virulence factors similar to those of S. epidermidis and S. capitis.</title>
        <authorList>
            <person name="Watanabe S."/>
            <person name="Cui L."/>
        </authorList>
    </citation>
    <scope>NUCLEOTIDE SEQUENCE [LARGE SCALE GENOMIC DNA]</scope>
    <source>
        <strain evidence="4 5">JMUB590</strain>
    </source>
</reference>
<feature type="transmembrane region" description="Helical" evidence="3">
    <location>
        <begin position="12"/>
        <end position="31"/>
    </location>
</feature>
<name>A0ABM7FTY4_9STAP</name>
<gene>
    <name evidence="4" type="ORF">JMUB590_0242</name>
</gene>
<feature type="region of interest" description="Disordered" evidence="2">
    <location>
        <begin position="136"/>
        <end position="256"/>
    </location>
</feature>
<feature type="compositionally biased region" description="Basic and acidic residues" evidence="2">
    <location>
        <begin position="218"/>
        <end position="247"/>
    </location>
</feature>
<keyword evidence="3" id="KW-0812">Transmembrane</keyword>